<keyword evidence="4 7" id="KW-0812">Transmembrane</keyword>
<name>A0A3D9UL29_9MICO</name>
<gene>
    <name evidence="9" type="ORF">DFJ65_1166</name>
</gene>
<sequence>MRSGLSGYLVLAGVGVSGVLLFVAAMLARRLLAPRDPNPAKLSTYESGVDPVGTGWAQTKVRYLAYAFLYLVFAIDTVYLFPWALVLRDSRLGVASLVEMGIFIAVLLVGLAHAARRGVLSWVNDVD</sequence>
<dbReference type="EMBL" id="QTUA01000001">
    <property type="protein sequence ID" value="REF30172.1"/>
    <property type="molecule type" value="Genomic_DNA"/>
</dbReference>
<feature type="transmembrane region" description="Helical" evidence="8">
    <location>
        <begin position="92"/>
        <end position="112"/>
    </location>
</feature>
<dbReference type="Pfam" id="PF00507">
    <property type="entry name" value="Oxidored_q4"/>
    <property type="match status" value="1"/>
</dbReference>
<evidence type="ECO:0000313" key="10">
    <source>
        <dbReference type="Proteomes" id="UP000256253"/>
    </source>
</evidence>
<dbReference type="GO" id="GO:0008137">
    <property type="term" value="F:NADH dehydrogenase (ubiquinone) activity"/>
    <property type="evidence" value="ECO:0007669"/>
    <property type="project" value="InterPro"/>
</dbReference>
<dbReference type="Proteomes" id="UP000256253">
    <property type="component" value="Unassembled WGS sequence"/>
</dbReference>
<keyword evidence="5 8" id="KW-1133">Transmembrane helix</keyword>
<keyword evidence="6 8" id="KW-0472">Membrane</keyword>
<feature type="transmembrane region" description="Helical" evidence="8">
    <location>
        <begin position="6"/>
        <end position="28"/>
    </location>
</feature>
<evidence type="ECO:0000256" key="8">
    <source>
        <dbReference type="SAM" id="Phobius"/>
    </source>
</evidence>
<evidence type="ECO:0000256" key="1">
    <source>
        <dbReference type="ARBA" id="ARBA00004370"/>
    </source>
</evidence>
<evidence type="ECO:0000256" key="5">
    <source>
        <dbReference type="ARBA" id="ARBA00022989"/>
    </source>
</evidence>
<dbReference type="GO" id="GO:0005886">
    <property type="term" value="C:plasma membrane"/>
    <property type="evidence" value="ECO:0007669"/>
    <property type="project" value="UniProtKB-SubCell"/>
</dbReference>
<dbReference type="InterPro" id="IPR038430">
    <property type="entry name" value="NDAH_ubi_oxred_su3_sf"/>
</dbReference>
<organism evidence="9 10">
    <name type="scientific">Calidifontibacter indicus</name>
    <dbReference type="NCBI Taxonomy" id="419650"/>
    <lineage>
        <taxon>Bacteria</taxon>
        <taxon>Bacillati</taxon>
        <taxon>Actinomycetota</taxon>
        <taxon>Actinomycetes</taxon>
        <taxon>Micrococcales</taxon>
        <taxon>Dermacoccaceae</taxon>
        <taxon>Calidifontibacter</taxon>
    </lineage>
</organism>
<reference evidence="9 10" key="1">
    <citation type="submission" date="2018-08" db="EMBL/GenBank/DDBJ databases">
        <title>Sequencing the genomes of 1000 actinobacteria strains.</title>
        <authorList>
            <person name="Klenk H.-P."/>
        </authorList>
    </citation>
    <scope>NUCLEOTIDE SEQUENCE [LARGE SCALE GENOMIC DNA]</scope>
    <source>
        <strain evidence="9 10">DSM 22967</strain>
    </source>
</reference>
<evidence type="ECO:0000256" key="3">
    <source>
        <dbReference type="ARBA" id="ARBA00022448"/>
    </source>
</evidence>
<comment type="subcellular location">
    <subcellularLocation>
        <location evidence="7">Cell membrane</location>
        <topology evidence="7">Multi-pass membrane protein</topology>
    </subcellularLocation>
    <subcellularLocation>
        <location evidence="1">Membrane</location>
    </subcellularLocation>
</comment>
<feature type="transmembrane region" description="Helical" evidence="8">
    <location>
        <begin position="63"/>
        <end position="86"/>
    </location>
</feature>
<keyword evidence="3" id="KW-0813">Transport</keyword>
<comment type="function">
    <text evidence="7">NDH-1 shuttles electrons from NADH, via FMN and iron-sulfur (Fe-S) centers, to quinones in the respiratory chain.</text>
</comment>
<keyword evidence="7" id="KW-0520">NAD</keyword>
<dbReference type="PANTHER" id="PTHR11058:SF9">
    <property type="entry name" value="NADH-UBIQUINONE OXIDOREDUCTASE CHAIN 3"/>
    <property type="match status" value="1"/>
</dbReference>
<comment type="caution">
    <text evidence="9">The sequence shown here is derived from an EMBL/GenBank/DDBJ whole genome shotgun (WGS) entry which is preliminary data.</text>
</comment>
<comment type="catalytic activity">
    <reaction evidence="7">
        <text>a quinone + NADH + 5 H(+)(in) = a quinol + NAD(+) + 4 H(+)(out)</text>
        <dbReference type="Rhea" id="RHEA:57888"/>
        <dbReference type="ChEBI" id="CHEBI:15378"/>
        <dbReference type="ChEBI" id="CHEBI:24646"/>
        <dbReference type="ChEBI" id="CHEBI:57540"/>
        <dbReference type="ChEBI" id="CHEBI:57945"/>
        <dbReference type="ChEBI" id="CHEBI:132124"/>
    </reaction>
</comment>
<proteinExistence type="inferred from homology"/>
<dbReference type="Gene3D" id="1.20.58.1610">
    <property type="entry name" value="NADH:ubiquinone/plastoquinone oxidoreductase, chain 3"/>
    <property type="match status" value="1"/>
</dbReference>
<dbReference type="RefSeq" id="WP_245950044.1">
    <property type="nucleotide sequence ID" value="NZ_QTUA01000001.1"/>
</dbReference>
<evidence type="ECO:0000256" key="6">
    <source>
        <dbReference type="ARBA" id="ARBA00023136"/>
    </source>
</evidence>
<evidence type="ECO:0000313" key="9">
    <source>
        <dbReference type="EMBL" id="REF30172.1"/>
    </source>
</evidence>
<dbReference type="AlphaFoldDB" id="A0A3D9UL29"/>
<dbReference type="InterPro" id="IPR000440">
    <property type="entry name" value="NADH_UbQ/plastoQ_OxRdtase_su3"/>
</dbReference>
<evidence type="ECO:0000256" key="4">
    <source>
        <dbReference type="ARBA" id="ARBA00022692"/>
    </source>
</evidence>
<dbReference type="GO" id="GO:0030964">
    <property type="term" value="C:NADH dehydrogenase complex"/>
    <property type="evidence" value="ECO:0007669"/>
    <property type="project" value="TreeGrafter"/>
</dbReference>
<dbReference type="PANTHER" id="PTHR11058">
    <property type="entry name" value="NADH-UBIQUINONE OXIDOREDUCTASE CHAIN 3"/>
    <property type="match status" value="1"/>
</dbReference>
<accession>A0A3D9UL29</accession>
<comment type="similarity">
    <text evidence="2 7">Belongs to the complex I subunit 3 family.</text>
</comment>
<protein>
    <recommendedName>
        <fullName evidence="7">NADH-quinone oxidoreductase subunit</fullName>
        <ecNumber evidence="7">7.1.1.-</ecNumber>
    </recommendedName>
</protein>
<keyword evidence="10" id="KW-1185">Reference proteome</keyword>
<dbReference type="EC" id="7.1.1.-" evidence="7"/>
<dbReference type="GO" id="GO:0048038">
    <property type="term" value="F:quinone binding"/>
    <property type="evidence" value="ECO:0007669"/>
    <property type="project" value="UniProtKB-KW"/>
</dbReference>
<evidence type="ECO:0000256" key="7">
    <source>
        <dbReference type="RuleBase" id="RU003639"/>
    </source>
</evidence>
<keyword evidence="7" id="KW-0874">Quinone</keyword>
<evidence type="ECO:0000256" key="2">
    <source>
        <dbReference type="ARBA" id="ARBA00008472"/>
    </source>
</evidence>